<dbReference type="EMBL" id="BAABAJ010000005">
    <property type="protein sequence ID" value="GAA3909822.1"/>
    <property type="molecule type" value="Genomic_DNA"/>
</dbReference>
<sequence>MRRSPSSSRRRPRAGRTRFDEPTAFFAFPGAARSLALLEEIGVDRTGTQVRGLAARCGAGLVTIGGAAVPGDSPVVAVPGLGHRADALREAGVLLSARAGHLRASFHLCNTPADVDRALGVIAR</sequence>
<dbReference type="Gene3D" id="3.40.640.10">
    <property type="entry name" value="Type I PLP-dependent aspartate aminotransferase-like (Major domain)"/>
    <property type="match status" value="1"/>
</dbReference>
<dbReference type="InterPro" id="IPR015424">
    <property type="entry name" value="PyrdxlP-dep_Trfase"/>
</dbReference>
<dbReference type="InterPro" id="IPR015422">
    <property type="entry name" value="PyrdxlP-dep_Trfase_small"/>
</dbReference>
<organism evidence="1 2">
    <name type="scientific">Streptomyces gulbargensis</name>
    <dbReference type="NCBI Taxonomy" id="364901"/>
    <lineage>
        <taxon>Bacteria</taxon>
        <taxon>Bacillati</taxon>
        <taxon>Actinomycetota</taxon>
        <taxon>Actinomycetes</taxon>
        <taxon>Kitasatosporales</taxon>
        <taxon>Streptomycetaceae</taxon>
        <taxon>Streptomyces</taxon>
    </lineage>
</organism>
<name>A0ABP7M147_9ACTN</name>
<dbReference type="InterPro" id="IPR015421">
    <property type="entry name" value="PyrdxlP-dep_Trfase_major"/>
</dbReference>
<accession>A0ABP7M147</accession>
<dbReference type="Proteomes" id="UP001501000">
    <property type="component" value="Unassembled WGS sequence"/>
</dbReference>
<proteinExistence type="predicted"/>
<evidence type="ECO:0000313" key="2">
    <source>
        <dbReference type="Proteomes" id="UP001501000"/>
    </source>
</evidence>
<protein>
    <recommendedName>
        <fullName evidence="3">Aminotransferase class V domain-containing protein</fullName>
    </recommendedName>
</protein>
<evidence type="ECO:0000313" key="1">
    <source>
        <dbReference type="EMBL" id="GAA3909822.1"/>
    </source>
</evidence>
<dbReference type="RefSeq" id="WP_345280737.1">
    <property type="nucleotide sequence ID" value="NZ_BAABAJ010000005.1"/>
</dbReference>
<evidence type="ECO:0008006" key="3">
    <source>
        <dbReference type="Google" id="ProtNLM"/>
    </source>
</evidence>
<keyword evidence="2" id="KW-1185">Reference proteome</keyword>
<comment type="caution">
    <text evidence="1">The sequence shown here is derived from an EMBL/GenBank/DDBJ whole genome shotgun (WGS) entry which is preliminary data.</text>
</comment>
<dbReference type="Gene3D" id="3.90.1150.10">
    <property type="entry name" value="Aspartate Aminotransferase, domain 1"/>
    <property type="match status" value="1"/>
</dbReference>
<gene>
    <name evidence="1" type="ORF">GCM10022244_19810</name>
</gene>
<dbReference type="SUPFAM" id="SSF53383">
    <property type="entry name" value="PLP-dependent transferases"/>
    <property type="match status" value="1"/>
</dbReference>
<reference evidence="2" key="1">
    <citation type="journal article" date="2019" name="Int. J. Syst. Evol. Microbiol.">
        <title>The Global Catalogue of Microorganisms (GCM) 10K type strain sequencing project: providing services to taxonomists for standard genome sequencing and annotation.</title>
        <authorList>
            <consortium name="The Broad Institute Genomics Platform"/>
            <consortium name="The Broad Institute Genome Sequencing Center for Infectious Disease"/>
            <person name="Wu L."/>
            <person name="Ma J."/>
        </authorList>
    </citation>
    <scope>NUCLEOTIDE SEQUENCE [LARGE SCALE GENOMIC DNA]</scope>
    <source>
        <strain evidence="2">JCM 16956</strain>
    </source>
</reference>